<dbReference type="EMBL" id="UINC01213697">
    <property type="protein sequence ID" value="SVE38591.1"/>
    <property type="molecule type" value="Genomic_DNA"/>
</dbReference>
<feature type="domain" description="MPN" evidence="6">
    <location>
        <begin position="1"/>
        <end position="83"/>
    </location>
</feature>
<organism evidence="7">
    <name type="scientific">marine metagenome</name>
    <dbReference type="NCBI Taxonomy" id="408172"/>
    <lineage>
        <taxon>unclassified sequences</taxon>
        <taxon>metagenomes</taxon>
        <taxon>ecological metagenomes</taxon>
    </lineage>
</organism>
<dbReference type="GO" id="GO:0008270">
    <property type="term" value="F:zinc ion binding"/>
    <property type="evidence" value="ECO:0007669"/>
    <property type="project" value="TreeGrafter"/>
</dbReference>
<dbReference type="SUPFAM" id="SSF102712">
    <property type="entry name" value="JAB1/MPN domain"/>
    <property type="match status" value="1"/>
</dbReference>
<dbReference type="Gene3D" id="3.40.140.10">
    <property type="entry name" value="Cytidine Deaminase, domain 2"/>
    <property type="match status" value="1"/>
</dbReference>
<dbReference type="InterPro" id="IPR028090">
    <property type="entry name" value="JAB_dom_prok"/>
</dbReference>
<evidence type="ECO:0000256" key="1">
    <source>
        <dbReference type="ARBA" id="ARBA00022670"/>
    </source>
</evidence>
<proteinExistence type="predicted"/>
<dbReference type="Pfam" id="PF14464">
    <property type="entry name" value="Prok-JAB"/>
    <property type="match status" value="1"/>
</dbReference>
<dbReference type="GO" id="GO:0006508">
    <property type="term" value="P:proteolysis"/>
    <property type="evidence" value="ECO:0007669"/>
    <property type="project" value="UniProtKB-KW"/>
</dbReference>
<dbReference type="PROSITE" id="PS50249">
    <property type="entry name" value="MPN"/>
    <property type="match status" value="1"/>
</dbReference>
<dbReference type="AlphaFoldDB" id="A0A383D2E8"/>
<gene>
    <name evidence="7" type="ORF">METZ01_LOCUS491445</name>
</gene>
<evidence type="ECO:0000256" key="3">
    <source>
        <dbReference type="ARBA" id="ARBA00022801"/>
    </source>
</evidence>
<name>A0A383D2E8_9ZZZZ</name>
<dbReference type="PANTHER" id="PTHR34858">
    <property type="entry name" value="CYSO-CYSTEINE PEPTIDASE"/>
    <property type="match status" value="1"/>
</dbReference>
<evidence type="ECO:0000256" key="2">
    <source>
        <dbReference type="ARBA" id="ARBA00022723"/>
    </source>
</evidence>
<sequence length="83" mass="9576">MFEHFGRCAPKEGCGVLALKRGKLKWIPCTNVAEENEDFILDQDEYLKIYYTHEIIGIVHSHVHAPCNPSETDKKYCNITRIP</sequence>
<keyword evidence="3" id="KW-0378">Hydrolase</keyword>
<evidence type="ECO:0000259" key="6">
    <source>
        <dbReference type="PROSITE" id="PS50249"/>
    </source>
</evidence>
<dbReference type="PANTHER" id="PTHR34858:SF1">
    <property type="entry name" value="CYSO-CYSTEINE PEPTIDASE"/>
    <property type="match status" value="1"/>
</dbReference>
<feature type="non-terminal residue" evidence="7">
    <location>
        <position position="83"/>
    </location>
</feature>
<reference evidence="7" key="1">
    <citation type="submission" date="2018-05" db="EMBL/GenBank/DDBJ databases">
        <authorList>
            <person name="Lanie J.A."/>
            <person name="Ng W.-L."/>
            <person name="Kazmierczak K.M."/>
            <person name="Andrzejewski T.M."/>
            <person name="Davidsen T.M."/>
            <person name="Wayne K.J."/>
            <person name="Tettelin H."/>
            <person name="Glass J.I."/>
            <person name="Rusch D."/>
            <person name="Podicherti R."/>
            <person name="Tsui H.-C.T."/>
            <person name="Winkler M.E."/>
        </authorList>
    </citation>
    <scope>NUCLEOTIDE SEQUENCE</scope>
</reference>
<dbReference type="InterPro" id="IPR037518">
    <property type="entry name" value="MPN"/>
</dbReference>
<keyword evidence="5" id="KW-0482">Metalloprotease</keyword>
<keyword evidence="2" id="KW-0479">Metal-binding</keyword>
<evidence type="ECO:0000256" key="5">
    <source>
        <dbReference type="ARBA" id="ARBA00023049"/>
    </source>
</evidence>
<accession>A0A383D2E8</accession>
<evidence type="ECO:0000256" key="4">
    <source>
        <dbReference type="ARBA" id="ARBA00022833"/>
    </source>
</evidence>
<evidence type="ECO:0000313" key="7">
    <source>
        <dbReference type="EMBL" id="SVE38591.1"/>
    </source>
</evidence>
<keyword evidence="4" id="KW-0862">Zinc</keyword>
<dbReference type="GO" id="GO:0008235">
    <property type="term" value="F:metalloexopeptidase activity"/>
    <property type="evidence" value="ECO:0007669"/>
    <property type="project" value="TreeGrafter"/>
</dbReference>
<dbReference type="InterPro" id="IPR051929">
    <property type="entry name" value="VirAsm_ModProt"/>
</dbReference>
<keyword evidence="1" id="KW-0645">Protease</keyword>
<protein>
    <recommendedName>
        <fullName evidence="6">MPN domain-containing protein</fullName>
    </recommendedName>
</protein>